<evidence type="ECO:0000313" key="3">
    <source>
        <dbReference type="Proteomes" id="UP000516444"/>
    </source>
</evidence>
<protein>
    <submittedName>
        <fullName evidence="2">Uncharacterized protein</fullName>
    </submittedName>
</protein>
<evidence type="ECO:0000256" key="1">
    <source>
        <dbReference type="SAM" id="MobiDB-lite"/>
    </source>
</evidence>
<proteinExistence type="predicted"/>
<sequence length="66" mass="7048">MWTLPLVGPADGSEIPRKRTIGDQEGPKKKEVTECVPQVLAAAGSRRLDMTADGRVSAGSWARISV</sequence>
<name>A0A7G1PGJ5_9ACTN</name>
<keyword evidence="3" id="KW-1185">Reference proteome</keyword>
<feature type="compositionally biased region" description="Basic and acidic residues" evidence="1">
    <location>
        <begin position="14"/>
        <end position="31"/>
    </location>
</feature>
<dbReference type="KEGG" id="sgm:GCM10017557_78290"/>
<dbReference type="Proteomes" id="UP000516444">
    <property type="component" value="Chromosome"/>
</dbReference>
<feature type="region of interest" description="Disordered" evidence="1">
    <location>
        <begin position="1"/>
        <end position="31"/>
    </location>
</feature>
<gene>
    <name evidence="2" type="ORF">GCM10017557_78290</name>
</gene>
<organism evidence="2 3">
    <name type="scientific">Streptomyces aurantiacus</name>
    <dbReference type="NCBI Taxonomy" id="47760"/>
    <lineage>
        <taxon>Bacteria</taxon>
        <taxon>Bacillati</taxon>
        <taxon>Actinomycetota</taxon>
        <taxon>Actinomycetes</taxon>
        <taxon>Kitasatosporales</taxon>
        <taxon>Streptomycetaceae</taxon>
        <taxon>Streptomyces</taxon>
        <taxon>Streptomyces aurantiacus group</taxon>
    </lineage>
</organism>
<accession>A0A7G1PGJ5</accession>
<dbReference type="AlphaFoldDB" id="A0A7G1PGJ5"/>
<dbReference type="EMBL" id="AP023440">
    <property type="protein sequence ID" value="BCL32970.1"/>
    <property type="molecule type" value="Genomic_DNA"/>
</dbReference>
<evidence type="ECO:0000313" key="2">
    <source>
        <dbReference type="EMBL" id="BCL32970.1"/>
    </source>
</evidence>
<reference evidence="2 3" key="1">
    <citation type="journal article" date="2014" name="Int. J. Syst. Evol. Microbiol.">
        <title>Complete genome sequence of Corynebacterium casei LMG S-19264T (=DSM 44701T), isolated from a smear-ripened cheese.</title>
        <authorList>
            <consortium name="US DOE Joint Genome Institute (JGI-PGF)"/>
            <person name="Walter F."/>
            <person name="Albersmeier A."/>
            <person name="Kalinowski J."/>
            <person name="Ruckert C."/>
        </authorList>
    </citation>
    <scope>NUCLEOTIDE SEQUENCE [LARGE SCALE GENOMIC DNA]</scope>
    <source>
        <strain evidence="2 3">JCM 4677</strain>
    </source>
</reference>